<evidence type="ECO:0000313" key="2">
    <source>
        <dbReference type="EMBL" id="CAE7034924.1"/>
    </source>
</evidence>
<dbReference type="OrthoDB" id="406480at2759"/>
<name>A0A812IDV2_9DINO</name>
<feature type="signal peptide" evidence="1">
    <location>
        <begin position="1"/>
        <end position="28"/>
    </location>
</feature>
<keyword evidence="1" id="KW-0732">Signal</keyword>
<dbReference type="EMBL" id="CAJNDS010000258">
    <property type="protein sequence ID" value="CAE7034924.1"/>
    <property type="molecule type" value="Genomic_DNA"/>
</dbReference>
<proteinExistence type="predicted"/>
<reference evidence="2" key="1">
    <citation type="submission" date="2021-02" db="EMBL/GenBank/DDBJ databases">
        <authorList>
            <person name="Dougan E. K."/>
            <person name="Rhodes N."/>
            <person name="Thang M."/>
            <person name="Chan C."/>
        </authorList>
    </citation>
    <scope>NUCLEOTIDE SEQUENCE</scope>
</reference>
<comment type="caution">
    <text evidence="2">The sequence shown here is derived from an EMBL/GenBank/DDBJ whole genome shotgun (WGS) entry which is preliminary data.</text>
</comment>
<evidence type="ECO:0000313" key="3">
    <source>
        <dbReference type="Proteomes" id="UP000604046"/>
    </source>
</evidence>
<accession>A0A812IDV2</accession>
<protein>
    <submittedName>
        <fullName evidence="2">Uncharacterized protein</fullName>
    </submittedName>
</protein>
<evidence type="ECO:0000256" key="1">
    <source>
        <dbReference type="SAM" id="SignalP"/>
    </source>
</evidence>
<keyword evidence="3" id="KW-1185">Reference proteome</keyword>
<gene>
    <name evidence="2" type="ORF">SNAT2548_LOCUS4219</name>
</gene>
<organism evidence="2 3">
    <name type="scientific">Symbiodinium natans</name>
    <dbReference type="NCBI Taxonomy" id="878477"/>
    <lineage>
        <taxon>Eukaryota</taxon>
        <taxon>Sar</taxon>
        <taxon>Alveolata</taxon>
        <taxon>Dinophyceae</taxon>
        <taxon>Suessiales</taxon>
        <taxon>Symbiodiniaceae</taxon>
        <taxon>Symbiodinium</taxon>
    </lineage>
</organism>
<feature type="chain" id="PRO_5032506435" evidence="1">
    <location>
        <begin position="29"/>
        <end position="726"/>
    </location>
</feature>
<sequence length="726" mass="82404">MPMRQRSPRMVPWLIWVLENWLVQLAGGYVAADLADPPYLNVSLLRGHRYSFRGDIRCWNNNKGDMSPRNLGDVVVYRNPWVLRDSCCSLGRTSPCWLGQMTFQRCCTQSTSLSWDFRVEAACWPSPTITETCCGLRLFELCASPAWGTAKAQKKHMDGCCAKPVIDRQTTRPEAFLKGCHWRLHAEETFLQTQSETLDAPRLHPADLGALVEYYHRTGDVLPSMLEIQRAMTQRKVDGLEICAPAMVLARLLEVDRDSLSSPPAVTRSTLASLKAFWLRLQASGFSAQALAWARANASALSTGSHRAWEEGVPPSARYDWLNVTSSSIRRSFDRIETQAKRAASLAAARWKVGFKVNLVMPFCNPHDIKYLATLEKLVLKVARPLDKVFDLYIYDVCFGFFDTNSAAYSLENKVEVELDLSSGAELPGSMYSLRNGGIPSSLLRVARYFRRAFVVPFFEELPTGEVAPNLHHVARHYDDLPDFMIIIHPDGYEHMEIFAFIAVLNSLALRLFPSELHFLHLGRRHNGPVDPSGRVASEIQSYCRMRATREGLRGTTAKPSVFRGDSFLERHSDRSPTGWYCQWVEVAWELMFGRPPNLPEDDYGGYDFAQYVASRRAAQSRPKAFWQNAWRSLCSASNYRLLPGTSFISWKELTSSAGQRRLYAFHKGLTTAFEHLYHVIFNPDASTWIWPTRLRDPSLPLGLKFAMGGNPALLRFYRWTPHEPL</sequence>
<dbReference type="Proteomes" id="UP000604046">
    <property type="component" value="Unassembled WGS sequence"/>
</dbReference>
<dbReference type="AlphaFoldDB" id="A0A812IDV2"/>